<sequence length="188" mass="20336">MRKNTRARRLLATTAVFAAGGLMLLPAPTAAQPASLDIAAARISGGTAQIINVQTGKCATVAGGSLTVNNHPLVQFDCDSHPSRRWNITNWNGSSFQIVNVQTGKCMTFAGGVSNENNVEMLQFDCDSHPSRRWNITNWNSASYQLVNMQTGKCATVAGGTLTTNNHPLVMFTCDTHPSRRWFLRLAG</sequence>
<dbReference type="Gene3D" id="2.80.10.50">
    <property type="match status" value="1"/>
</dbReference>
<comment type="caution">
    <text evidence="3">The sequence shown here is derived from an EMBL/GenBank/DDBJ whole genome shotgun (WGS) entry which is preliminary data.</text>
</comment>
<feature type="domain" description="Ricin B lectin" evidence="2">
    <location>
        <begin position="45"/>
        <end position="185"/>
    </location>
</feature>
<accession>A0ABU8UAC6</accession>
<organism evidence="3 4">
    <name type="scientific">Streptomyces caledonius</name>
    <dbReference type="NCBI Taxonomy" id="3134107"/>
    <lineage>
        <taxon>Bacteria</taxon>
        <taxon>Bacillati</taxon>
        <taxon>Actinomycetota</taxon>
        <taxon>Actinomycetes</taxon>
        <taxon>Kitasatosporales</taxon>
        <taxon>Streptomycetaceae</taxon>
        <taxon>Streptomyces</taxon>
    </lineage>
</organism>
<evidence type="ECO:0000313" key="3">
    <source>
        <dbReference type="EMBL" id="MEJ8644850.1"/>
    </source>
</evidence>
<evidence type="ECO:0000313" key="4">
    <source>
        <dbReference type="Proteomes" id="UP001382904"/>
    </source>
</evidence>
<gene>
    <name evidence="3" type="ORF">WKI68_33485</name>
</gene>
<dbReference type="InterPro" id="IPR035992">
    <property type="entry name" value="Ricin_B-like_lectins"/>
</dbReference>
<dbReference type="InterPro" id="IPR000772">
    <property type="entry name" value="Ricin_B_lectin"/>
</dbReference>
<dbReference type="SMART" id="SM00458">
    <property type="entry name" value="RICIN"/>
    <property type="match status" value="1"/>
</dbReference>
<dbReference type="EMBL" id="JBBKAM010000002">
    <property type="protein sequence ID" value="MEJ8644850.1"/>
    <property type="molecule type" value="Genomic_DNA"/>
</dbReference>
<dbReference type="Proteomes" id="UP001382904">
    <property type="component" value="Unassembled WGS sequence"/>
</dbReference>
<evidence type="ECO:0000259" key="2">
    <source>
        <dbReference type="SMART" id="SM00458"/>
    </source>
</evidence>
<proteinExistence type="predicted"/>
<keyword evidence="4" id="KW-1185">Reference proteome</keyword>
<evidence type="ECO:0000256" key="1">
    <source>
        <dbReference type="SAM" id="SignalP"/>
    </source>
</evidence>
<keyword evidence="1" id="KW-0732">Signal</keyword>
<dbReference type="PROSITE" id="PS50231">
    <property type="entry name" value="RICIN_B_LECTIN"/>
    <property type="match status" value="1"/>
</dbReference>
<feature type="signal peptide" evidence="1">
    <location>
        <begin position="1"/>
        <end position="18"/>
    </location>
</feature>
<name>A0ABU8UAC6_9ACTN</name>
<reference evidence="3 4" key="1">
    <citation type="submission" date="2024-03" db="EMBL/GenBank/DDBJ databases">
        <title>Novel Streptomyces species of biotechnological and ecological value are a feature of Machair soil.</title>
        <authorList>
            <person name="Prole J.R."/>
            <person name="Goodfellow M."/>
            <person name="Allenby N."/>
            <person name="Ward A.C."/>
        </authorList>
    </citation>
    <scope>NUCLEOTIDE SEQUENCE [LARGE SCALE GENOMIC DNA]</scope>
    <source>
        <strain evidence="3 4">MS1.HAVA.3</strain>
    </source>
</reference>
<dbReference type="SUPFAM" id="SSF50370">
    <property type="entry name" value="Ricin B-like lectins"/>
    <property type="match status" value="1"/>
</dbReference>
<feature type="chain" id="PRO_5046867285" evidence="1">
    <location>
        <begin position="19"/>
        <end position="188"/>
    </location>
</feature>
<protein>
    <submittedName>
        <fullName evidence="3">RICIN domain-containing protein</fullName>
    </submittedName>
</protein>
<dbReference type="CDD" id="cd00161">
    <property type="entry name" value="beta-trefoil_Ricin-like"/>
    <property type="match status" value="1"/>
</dbReference>
<dbReference type="Pfam" id="PF14200">
    <property type="entry name" value="RicinB_lectin_2"/>
    <property type="match status" value="2"/>
</dbReference>